<keyword evidence="2" id="KW-1185">Reference proteome</keyword>
<organism evidence="1 2">
    <name type="scientific">Thermofilum adornatum</name>
    <dbReference type="NCBI Taxonomy" id="1365176"/>
    <lineage>
        <taxon>Archaea</taxon>
        <taxon>Thermoproteota</taxon>
        <taxon>Thermoprotei</taxon>
        <taxon>Thermofilales</taxon>
        <taxon>Thermofilaceae</taxon>
        <taxon>Thermofilum</taxon>
    </lineage>
</organism>
<reference evidence="1 2" key="1">
    <citation type="journal article" date="2013" name="Genome Announc.">
        <title>Complete Genomic Sequence of 'Thermofilum adornatus' Strain 1910bT, a Hyperthermophilic Anaerobic Organotrophic Crenarchaeon.</title>
        <authorList>
            <person name="Dominova I.N."/>
            <person name="Kublanov I.V."/>
            <person name="Podosokorskaya O.A."/>
            <person name="Derbikova K.S."/>
            <person name="Patrushev M.V."/>
            <person name="Toshchakov S.V."/>
        </authorList>
    </citation>
    <scope>NUCLEOTIDE SEQUENCE [LARGE SCALE GENOMIC DNA]</scope>
    <source>
        <strain evidence="2">1910b</strain>
    </source>
</reference>
<dbReference type="Proteomes" id="UP000015543">
    <property type="component" value="Chromosome"/>
</dbReference>
<dbReference type="HOGENOM" id="CLU_3362636_0_0_2"/>
<accession>S5Z8E7</accession>
<name>S5Z8E7_9CREN</name>
<evidence type="ECO:0000313" key="1">
    <source>
        <dbReference type="EMBL" id="AGT35610.1"/>
    </source>
</evidence>
<proteinExistence type="predicted"/>
<gene>
    <name evidence="1" type="ORF">N186_06360</name>
</gene>
<protein>
    <submittedName>
        <fullName evidence="1">Uncharacterized protein</fullName>
    </submittedName>
</protein>
<dbReference type="EMBL" id="CP006646">
    <property type="protein sequence ID" value="AGT35610.1"/>
    <property type="molecule type" value="Genomic_DNA"/>
</dbReference>
<sequence>MFEKQTKLLRETLEKPIANRNYVKTYDRQNFSRRK</sequence>
<evidence type="ECO:0000313" key="2">
    <source>
        <dbReference type="Proteomes" id="UP000015543"/>
    </source>
</evidence>
<dbReference type="AlphaFoldDB" id="S5Z8E7"/>
<dbReference type="KEGG" id="thb:N186_06360"/>